<dbReference type="InterPro" id="IPR036552">
    <property type="entry name" value="CBF_bsu_sf"/>
</dbReference>
<dbReference type="OrthoDB" id="3536582at2"/>
<dbReference type="Pfam" id="PF03621">
    <property type="entry name" value="MbtH"/>
    <property type="match status" value="1"/>
</dbReference>
<dbReference type="InterPro" id="IPR038020">
    <property type="entry name" value="MbtH-like_sf"/>
</dbReference>
<keyword evidence="3" id="KW-1185">Reference proteome</keyword>
<dbReference type="GO" id="GO:0019290">
    <property type="term" value="P:siderophore biosynthetic process"/>
    <property type="evidence" value="ECO:0007669"/>
    <property type="project" value="TreeGrafter"/>
</dbReference>
<dbReference type="EMBL" id="FQVN01000005">
    <property type="protein sequence ID" value="SHF86087.1"/>
    <property type="molecule type" value="Genomic_DNA"/>
</dbReference>
<dbReference type="SMART" id="SM00923">
    <property type="entry name" value="MbtH"/>
    <property type="match status" value="1"/>
</dbReference>
<dbReference type="Gene3D" id="2.40.250.10">
    <property type="entry name" value="Core binding factor, beta subunit"/>
    <property type="match status" value="1"/>
</dbReference>
<evidence type="ECO:0000313" key="3">
    <source>
        <dbReference type="Proteomes" id="UP000184501"/>
    </source>
</evidence>
<evidence type="ECO:0000259" key="1">
    <source>
        <dbReference type="SMART" id="SM00923"/>
    </source>
</evidence>
<dbReference type="Gene3D" id="3.90.820.10">
    <property type="entry name" value="Structural Genomics, Unknown Function 30-nov-00 1gh9 Mol_id"/>
    <property type="match status" value="1"/>
</dbReference>
<dbReference type="SUPFAM" id="SSF160582">
    <property type="entry name" value="MbtH-like"/>
    <property type="match status" value="1"/>
</dbReference>
<proteinExistence type="predicted"/>
<sequence length="189" mass="20544">MTETTQATEPTYHVVVNDEEQYSIWPTEQDIPLGWKAVGRTGTKEECLAHIEEVWTDMRPRSLREHMAATADAEPEEVPADPTPSLVERLSAAEQPIEASLRPERTASALRAAIDEGYVIVRFTETRGGTELGIQLDQGATDLAGADFAAGSGEVKLVGTLTLDFEPVRCVARIDLATLAGQGRLERVA</sequence>
<gene>
    <name evidence="2" type="ORF">SAMN05444320_105259</name>
</gene>
<feature type="domain" description="MbtH-like" evidence="1">
    <location>
        <begin position="3"/>
        <end position="53"/>
    </location>
</feature>
<evidence type="ECO:0000313" key="2">
    <source>
        <dbReference type="EMBL" id="SHF86087.1"/>
    </source>
</evidence>
<dbReference type="AlphaFoldDB" id="A0A1M5F3K2"/>
<dbReference type="GO" id="GO:0005829">
    <property type="term" value="C:cytosol"/>
    <property type="evidence" value="ECO:0007669"/>
    <property type="project" value="TreeGrafter"/>
</dbReference>
<dbReference type="PANTHER" id="PTHR38444">
    <property type="entry name" value="ENTEROBACTIN BIOSYNTHESIS PROTEIN YBDZ"/>
    <property type="match status" value="1"/>
</dbReference>
<accession>A0A1M5F3K2</accession>
<dbReference type="InterPro" id="IPR005153">
    <property type="entry name" value="MbtH-like_dom"/>
</dbReference>
<dbReference type="STRING" id="2017.SAMN05444320_105259"/>
<organism evidence="2 3">
    <name type="scientific">Streptoalloteichus hindustanus</name>
    <dbReference type="NCBI Taxonomy" id="2017"/>
    <lineage>
        <taxon>Bacteria</taxon>
        <taxon>Bacillati</taxon>
        <taxon>Actinomycetota</taxon>
        <taxon>Actinomycetes</taxon>
        <taxon>Pseudonocardiales</taxon>
        <taxon>Pseudonocardiaceae</taxon>
        <taxon>Streptoalloteichus</taxon>
    </lineage>
</organism>
<dbReference type="Proteomes" id="UP000184501">
    <property type="component" value="Unassembled WGS sequence"/>
</dbReference>
<dbReference type="PANTHER" id="PTHR38444:SF1">
    <property type="entry name" value="ENTEROBACTIN BIOSYNTHESIS PROTEIN YBDZ"/>
    <property type="match status" value="1"/>
</dbReference>
<reference evidence="2 3" key="1">
    <citation type="submission" date="2016-11" db="EMBL/GenBank/DDBJ databases">
        <authorList>
            <person name="Jaros S."/>
            <person name="Januszkiewicz K."/>
            <person name="Wedrychowicz H."/>
        </authorList>
    </citation>
    <scope>NUCLEOTIDE SEQUENCE [LARGE SCALE GENOMIC DNA]</scope>
    <source>
        <strain evidence="2 3">DSM 44523</strain>
    </source>
</reference>
<protein>
    <submittedName>
        <fullName evidence="2">Uncharacterized conserved protein YbdZ, MbtH family</fullName>
    </submittedName>
</protein>
<name>A0A1M5F3K2_STRHI</name>
<dbReference type="InterPro" id="IPR037407">
    <property type="entry name" value="MLP_fam"/>
</dbReference>